<evidence type="ECO:0000313" key="3">
    <source>
        <dbReference type="Proteomes" id="UP000230633"/>
    </source>
</evidence>
<protein>
    <submittedName>
        <fullName evidence="2">BlyB family putative holin accessory protein</fullName>
    </submittedName>
</protein>
<dbReference type="RefSeq" id="WP_025444157.1">
    <property type="nucleotide sequence ID" value="NZ_CP021873.1"/>
</dbReference>
<sequence length="124" mass="14661">MLNKHNTDLGIIFLQNLMEFFGYSETQENETFEIGIKKAIDLYKYMNALYLSSIQNMEKNECRKIIFELETILNKIINLINAIKNESEPNLIEELRLERNNLMETKTKLFKEELAKLNKKGIIK</sequence>
<dbReference type="InterPro" id="IPR007953">
    <property type="entry name" value="Holin-like_BlyB"/>
</dbReference>
<reference evidence="2" key="2">
    <citation type="submission" date="2022-12" db="EMBL/GenBank/DDBJ databases">
        <title>Whole genome sequencing of Borrelia miyamotoi strains isolated at the Russian territory.</title>
        <authorList>
            <person name="Kuleshov K.V."/>
            <person name="Platonov A.E."/>
            <person name="Goptar I.A."/>
            <person name="Shipulin G.A."/>
            <person name="Markelov M.L."/>
            <person name="Koetsveld J."/>
            <person name="Kolyasnikova N.M."/>
            <person name="Sarksyan D.S."/>
            <person name="Toporkova M.G."/>
            <person name="Hovius J.W."/>
        </authorList>
    </citation>
    <scope>NUCLEOTIDE SEQUENCE</scope>
    <source>
        <strain evidence="2">Yekat-76</strain>
        <plasmid evidence="2">lp72</plasmid>
    </source>
</reference>
<geneLocation type="plasmid" evidence="2 4">
    <name>lp72</name>
</geneLocation>
<proteinExistence type="predicted"/>
<organism evidence="2 4">
    <name type="scientific">Borrelia miyamotoi</name>
    <dbReference type="NCBI Taxonomy" id="47466"/>
    <lineage>
        <taxon>Bacteria</taxon>
        <taxon>Pseudomonadati</taxon>
        <taxon>Spirochaetota</taxon>
        <taxon>Spirochaetia</taxon>
        <taxon>Spirochaetales</taxon>
        <taxon>Borreliaceae</taxon>
        <taxon>Borrelia</taxon>
    </lineage>
</organism>
<dbReference type="AlphaFoldDB" id="A0AAP9CG85"/>
<keyword evidence="2" id="KW-0614">Plasmid</keyword>
<dbReference type="Proteomes" id="UP000230633">
    <property type="component" value="Plasmid pYekat-1-lp72"/>
</dbReference>
<dbReference type="Pfam" id="PF05289">
    <property type="entry name" value="BLYB"/>
    <property type="match status" value="1"/>
</dbReference>
<evidence type="ECO:0000313" key="2">
    <source>
        <dbReference type="EMBL" id="QBK62389.1"/>
    </source>
</evidence>
<name>A0AAP9CG85_9SPIR</name>
<geneLocation type="plasmid" evidence="1 3">
    <name>pYekat-1-lp72</name>
</geneLocation>
<gene>
    <name evidence="1" type="ORF">CNO13_04285</name>
    <name evidence="2" type="ORF">EZU67_04260</name>
</gene>
<dbReference type="EMBL" id="CP036558">
    <property type="protein sequence ID" value="QBK62389.1"/>
    <property type="molecule type" value="Genomic_DNA"/>
</dbReference>
<dbReference type="EMBL" id="CP024334">
    <property type="protein sequence ID" value="ATQ16408.1"/>
    <property type="molecule type" value="Genomic_DNA"/>
</dbReference>
<evidence type="ECO:0000313" key="4">
    <source>
        <dbReference type="Proteomes" id="UP000291995"/>
    </source>
</evidence>
<keyword evidence="3" id="KW-1185">Reference proteome</keyword>
<reference evidence="4" key="1">
    <citation type="submission" date="2019-03" db="EMBL/GenBank/DDBJ databases">
        <title>Whole genome sequencing of Borrelia miyamotoi strains isolated at the Russian territory.</title>
        <authorList>
            <person name="Kuleshov K.V."/>
            <person name="Platonov A.E."/>
            <person name="Goptar I.A."/>
            <person name="Shipulin G.A."/>
            <person name="Markelov M.L."/>
            <person name="Koetsveld J."/>
            <person name="Kolyasnikova N.M."/>
            <person name="Sarksyan D.S."/>
            <person name="Toporkova M.G."/>
            <person name="Hovius J.W."/>
        </authorList>
    </citation>
    <scope>NUCLEOTIDE SEQUENCE [LARGE SCALE GENOMIC DNA]</scope>
    <source>
        <strain evidence="1 3">Yekat-1</strain>
        <strain evidence="4">Yekat-76</strain>
        <plasmid evidence="4">lp72</plasmid>
        <plasmid evidence="1 3">pYekat-1-lp72</plasmid>
    </source>
</reference>
<dbReference type="Proteomes" id="UP000291995">
    <property type="component" value="Plasmid lp72"/>
</dbReference>
<evidence type="ECO:0000313" key="1">
    <source>
        <dbReference type="EMBL" id="ATQ16408.1"/>
    </source>
</evidence>
<accession>A0AAP9CG85</accession>